<feature type="region of interest" description="Disordered" evidence="1">
    <location>
        <begin position="450"/>
        <end position="482"/>
    </location>
</feature>
<sequence>MTVVEIGHFETVSSNEEKRNDFQNNCLSLFLYTIYCKFLLERNNLETFIGPRDEMTILRLALSQITSNVDLSAVELQLIWIEVCKRRLFGPQGDDCGLANAVDDLLLDANVVDRVHLLKAIMIEYNENYSLKEALQAAEYVIISDQLSWFEFLVTSLLIELKVPNLRFTKTPHLVPFRSLHQCEVLPERYIEPDPLARSLLAYLAVSVNVMSTIDLALIMNSPFRGFGKTFFSVLRRAAKRSSISPGQLVLSYPACMTDSTTTSTLAEKDDRLLRLSAPCLGHLADTIRGCQDALSGHLNDEDSTLATTSEATCMSIEAATRAVGACLDAAVQAFSKPPSFGGRRMAREANANYPLKTVKEVREKLCQKLKLLVSSSFLAGGESILTPTPNRPTRAGGSIQGRAAFKLARFFIFSEASAQLVQLIRTPSEASPWRIPRTPFGQRTIRAFFQSPTSAERTPKATTPPRQSEATATSAASEIVPKRRLNARFQSNLDWAVMGNDSPSPVARRFSETDLNPRQEDEATRKSDPGACSPKKIPKLLFDDTEEEADEPSECFLELSLVLMTVQAPSYCPLLNVYR</sequence>
<reference evidence="2 3" key="1">
    <citation type="submission" date="2018-10" db="EMBL/GenBank/DDBJ databases">
        <authorList>
            <consortium name="Pathogen Informatics"/>
        </authorList>
    </citation>
    <scope>NUCLEOTIDE SEQUENCE [LARGE SCALE GENOMIC DNA]</scope>
</reference>
<dbReference type="AlphaFoldDB" id="A0A0R3UIW8"/>
<evidence type="ECO:0000313" key="2">
    <source>
        <dbReference type="EMBL" id="VDD81405.1"/>
    </source>
</evidence>
<dbReference type="EMBL" id="UXSR01005361">
    <property type="protein sequence ID" value="VDD81405.1"/>
    <property type="molecule type" value="Genomic_DNA"/>
</dbReference>
<feature type="compositionally biased region" description="Polar residues" evidence="1">
    <location>
        <begin position="451"/>
        <end position="467"/>
    </location>
</feature>
<protein>
    <recommendedName>
        <fullName evidence="4">PCNA-interacting partner</fullName>
    </recommendedName>
</protein>
<organism evidence="2 3">
    <name type="scientific">Mesocestoides corti</name>
    <name type="common">Flatworm</name>
    <dbReference type="NCBI Taxonomy" id="53468"/>
    <lineage>
        <taxon>Eukaryota</taxon>
        <taxon>Metazoa</taxon>
        <taxon>Spiralia</taxon>
        <taxon>Lophotrochozoa</taxon>
        <taxon>Platyhelminthes</taxon>
        <taxon>Cestoda</taxon>
        <taxon>Eucestoda</taxon>
        <taxon>Cyclophyllidea</taxon>
        <taxon>Mesocestoididae</taxon>
        <taxon>Mesocestoides</taxon>
    </lineage>
</organism>
<gene>
    <name evidence="2" type="ORF">MCOS_LOCUS7408</name>
</gene>
<evidence type="ECO:0000256" key="1">
    <source>
        <dbReference type="SAM" id="MobiDB-lite"/>
    </source>
</evidence>
<dbReference type="OrthoDB" id="6427080at2759"/>
<evidence type="ECO:0000313" key="3">
    <source>
        <dbReference type="Proteomes" id="UP000267029"/>
    </source>
</evidence>
<dbReference type="Proteomes" id="UP000267029">
    <property type="component" value="Unassembled WGS sequence"/>
</dbReference>
<dbReference type="Gene3D" id="1.10.486.10">
    <property type="entry name" value="PCRA, domain 4"/>
    <property type="match status" value="1"/>
</dbReference>
<feature type="compositionally biased region" description="Basic and acidic residues" evidence="1">
    <location>
        <begin position="510"/>
        <end position="529"/>
    </location>
</feature>
<feature type="region of interest" description="Disordered" evidence="1">
    <location>
        <begin position="505"/>
        <end position="538"/>
    </location>
</feature>
<feature type="compositionally biased region" description="Low complexity" evidence="1">
    <location>
        <begin position="469"/>
        <end position="479"/>
    </location>
</feature>
<evidence type="ECO:0008006" key="4">
    <source>
        <dbReference type="Google" id="ProtNLM"/>
    </source>
</evidence>
<accession>A0A0R3UIW8</accession>
<dbReference type="STRING" id="53468.A0A0R3UIW8"/>
<keyword evidence="3" id="KW-1185">Reference proteome</keyword>
<name>A0A0R3UIW8_MESCO</name>
<proteinExistence type="predicted"/>